<comment type="caution">
    <text evidence="4">The sequence shown here is derived from an EMBL/GenBank/DDBJ whole genome shotgun (WGS) entry which is preliminary data.</text>
</comment>
<dbReference type="InterPro" id="IPR029063">
    <property type="entry name" value="SAM-dependent_MTases_sf"/>
</dbReference>
<evidence type="ECO:0000259" key="3">
    <source>
        <dbReference type="Pfam" id="PF05175"/>
    </source>
</evidence>
<sequence>MMSHYFTGDNTEHEYREIKFNYRDRVYRFKTDRGVFSRDRIDYGSSVLIDAVVHDASISEGGVFVDMGAGYGPIGTVLGDVLGAKPIMVEVNSDALMLCRGNAEQNDVEAEVMDRVEYDAMEFAEPPALYVTNPPFRAGKPVVLEMIEDAHRKLGSGGSFYMVVQKKQGMPSYRKAVEKLFGNSEIVVKDKGYHVLKGVKMQKPDV</sequence>
<dbReference type="InterPro" id="IPR046977">
    <property type="entry name" value="RsmC/RlmG"/>
</dbReference>
<accession>A0A0C2E552</accession>
<dbReference type="GO" id="GO:0032259">
    <property type="term" value="P:methylation"/>
    <property type="evidence" value="ECO:0007669"/>
    <property type="project" value="UniProtKB-KW"/>
</dbReference>
<dbReference type="STRING" id="45670.SN16_08880"/>
<dbReference type="Pfam" id="PF05175">
    <property type="entry name" value="MTS"/>
    <property type="match status" value="1"/>
</dbReference>
<evidence type="ECO:0000256" key="2">
    <source>
        <dbReference type="ARBA" id="ARBA00022679"/>
    </source>
</evidence>
<dbReference type="EMBL" id="JXII01000007">
    <property type="protein sequence ID" value="KIH70457.1"/>
    <property type="molecule type" value="Genomic_DNA"/>
</dbReference>
<evidence type="ECO:0000313" key="4">
    <source>
        <dbReference type="EMBL" id="KIH70457.1"/>
    </source>
</evidence>
<dbReference type="PANTHER" id="PTHR47816">
    <property type="entry name" value="RIBOSOMAL RNA SMALL SUBUNIT METHYLTRANSFERASE C"/>
    <property type="match status" value="1"/>
</dbReference>
<dbReference type="PANTHER" id="PTHR47816:SF4">
    <property type="entry name" value="RIBOSOMAL RNA SMALL SUBUNIT METHYLTRANSFERASE C"/>
    <property type="match status" value="1"/>
</dbReference>
<dbReference type="GO" id="GO:0008757">
    <property type="term" value="F:S-adenosylmethionine-dependent methyltransferase activity"/>
    <property type="evidence" value="ECO:0007669"/>
    <property type="project" value="InterPro"/>
</dbReference>
<dbReference type="SUPFAM" id="SSF53335">
    <property type="entry name" value="S-adenosyl-L-methionine-dependent methyltransferases"/>
    <property type="match status" value="1"/>
</dbReference>
<evidence type="ECO:0000256" key="1">
    <source>
        <dbReference type="ARBA" id="ARBA00022603"/>
    </source>
</evidence>
<proteinExistence type="predicted"/>
<feature type="domain" description="Methyltransferase small" evidence="3">
    <location>
        <begin position="27"/>
        <end position="197"/>
    </location>
</feature>
<dbReference type="Gene3D" id="3.40.50.150">
    <property type="entry name" value="Vaccinia Virus protein VP39"/>
    <property type="match status" value="1"/>
</dbReference>
<dbReference type="CDD" id="cd02440">
    <property type="entry name" value="AdoMet_MTases"/>
    <property type="match status" value="1"/>
</dbReference>
<reference evidence="4 5" key="1">
    <citation type="submission" date="2015-01" db="EMBL/GenBank/DDBJ databases">
        <title>Genome sequences of high lactate-tolerant strain Salinicoccus roseus W12 with industrial interest.</title>
        <authorList>
            <person name="Wang H."/>
            <person name="Yu B."/>
        </authorList>
    </citation>
    <scope>NUCLEOTIDE SEQUENCE [LARGE SCALE GENOMIC DNA]</scope>
    <source>
        <strain evidence="4 5">W12</strain>
    </source>
</reference>
<dbReference type="Proteomes" id="UP000031546">
    <property type="component" value="Unassembled WGS sequence"/>
</dbReference>
<protein>
    <recommendedName>
        <fullName evidence="3">Methyltransferase small domain-containing protein</fullName>
    </recommendedName>
</protein>
<name>A0A0C2E552_9STAP</name>
<organism evidence="4 5">
    <name type="scientific">Salinicoccus roseus</name>
    <dbReference type="NCBI Taxonomy" id="45670"/>
    <lineage>
        <taxon>Bacteria</taxon>
        <taxon>Bacillati</taxon>
        <taxon>Bacillota</taxon>
        <taxon>Bacilli</taxon>
        <taxon>Bacillales</taxon>
        <taxon>Staphylococcaceae</taxon>
        <taxon>Salinicoccus</taxon>
    </lineage>
</organism>
<keyword evidence="2" id="KW-0808">Transferase</keyword>
<gene>
    <name evidence="4" type="ORF">SN16_08880</name>
</gene>
<evidence type="ECO:0000313" key="5">
    <source>
        <dbReference type="Proteomes" id="UP000031546"/>
    </source>
</evidence>
<dbReference type="InterPro" id="IPR007848">
    <property type="entry name" value="Small_mtfrase_dom"/>
</dbReference>
<dbReference type="AlphaFoldDB" id="A0A0C2E552"/>
<keyword evidence="1" id="KW-0489">Methyltransferase</keyword>